<feature type="transmembrane region" description="Helical" evidence="2">
    <location>
        <begin position="49"/>
        <end position="71"/>
    </location>
</feature>
<feature type="region of interest" description="Disordered" evidence="1">
    <location>
        <begin position="1"/>
        <end position="44"/>
    </location>
</feature>
<protein>
    <submittedName>
        <fullName evidence="3">Uncharacterized protein</fullName>
    </submittedName>
</protein>
<dbReference type="AlphaFoldDB" id="A0AA94HLR7"/>
<organism evidence="3 4">
    <name type="scientific">Agrococcus baldri</name>
    <dbReference type="NCBI Taxonomy" id="153730"/>
    <lineage>
        <taxon>Bacteria</taxon>
        <taxon>Bacillati</taxon>
        <taxon>Actinomycetota</taxon>
        <taxon>Actinomycetes</taxon>
        <taxon>Micrococcales</taxon>
        <taxon>Microbacteriaceae</taxon>
        <taxon>Agrococcus</taxon>
    </lineage>
</organism>
<keyword evidence="2" id="KW-1133">Transmembrane helix</keyword>
<reference evidence="3 4" key="1">
    <citation type="submission" date="2016-10" db="EMBL/GenBank/DDBJ databases">
        <authorList>
            <person name="Varghese N."/>
            <person name="Submissions S."/>
        </authorList>
    </citation>
    <scope>NUCLEOTIDE SEQUENCE [LARGE SCALE GENOMIC DNA]</scope>
    <source>
        <strain evidence="3 4">IAM 15147</strain>
    </source>
</reference>
<dbReference type="EMBL" id="FOZN01000002">
    <property type="protein sequence ID" value="SFS08849.1"/>
    <property type="molecule type" value="Genomic_DNA"/>
</dbReference>
<keyword evidence="2" id="KW-0812">Transmembrane</keyword>
<accession>A0AA94HLR7</accession>
<keyword evidence="4" id="KW-1185">Reference proteome</keyword>
<proteinExistence type="predicted"/>
<gene>
    <name evidence="3" type="ORF">SAMN04487783_1166</name>
</gene>
<evidence type="ECO:0000313" key="3">
    <source>
        <dbReference type="EMBL" id="SFS08849.1"/>
    </source>
</evidence>
<dbReference type="Proteomes" id="UP000198506">
    <property type="component" value="Unassembled WGS sequence"/>
</dbReference>
<keyword evidence="2" id="KW-0472">Membrane</keyword>
<evidence type="ECO:0000256" key="2">
    <source>
        <dbReference type="SAM" id="Phobius"/>
    </source>
</evidence>
<feature type="compositionally biased region" description="Low complexity" evidence="1">
    <location>
        <begin position="1"/>
        <end position="17"/>
    </location>
</feature>
<evidence type="ECO:0000313" key="4">
    <source>
        <dbReference type="Proteomes" id="UP000198506"/>
    </source>
</evidence>
<comment type="caution">
    <text evidence="3">The sequence shown here is derived from an EMBL/GenBank/DDBJ whole genome shotgun (WGS) entry which is preliminary data.</text>
</comment>
<name>A0AA94HLR7_9MICO</name>
<sequence length="73" mass="7810">MRRVASAARGSAALMRARGPRRGSEPHLRDAEHASSMRDDERGTPGTRAVFAVCLTVIAIGLTIMIVLPLVGR</sequence>
<evidence type="ECO:0000256" key="1">
    <source>
        <dbReference type="SAM" id="MobiDB-lite"/>
    </source>
</evidence>
<feature type="compositionally biased region" description="Basic and acidic residues" evidence="1">
    <location>
        <begin position="22"/>
        <end position="43"/>
    </location>
</feature>